<evidence type="ECO:0000313" key="13">
    <source>
        <dbReference type="Proteomes" id="UP001345219"/>
    </source>
</evidence>
<comment type="caution">
    <text evidence="12">The sequence shown here is derived from an EMBL/GenBank/DDBJ whole genome shotgun (WGS) entry which is preliminary data.</text>
</comment>
<evidence type="ECO:0000256" key="8">
    <source>
        <dbReference type="ARBA" id="ARBA00023242"/>
    </source>
</evidence>
<evidence type="ECO:0000259" key="11">
    <source>
        <dbReference type="PROSITE" id="PS50157"/>
    </source>
</evidence>
<evidence type="ECO:0000256" key="1">
    <source>
        <dbReference type="ARBA" id="ARBA00004123"/>
    </source>
</evidence>
<evidence type="ECO:0000256" key="5">
    <source>
        <dbReference type="ARBA" id="ARBA00022833"/>
    </source>
</evidence>
<dbReference type="InterPro" id="IPR036236">
    <property type="entry name" value="Znf_C2H2_sf"/>
</dbReference>
<organism evidence="12 13">
    <name type="scientific">Trapa incisa</name>
    <dbReference type="NCBI Taxonomy" id="236973"/>
    <lineage>
        <taxon>Eukaryota</taxon>
        <taxon>Viridiplantae</taxon>
        <taxon>Streptophyta</taxon>
        <taxon>Embryophyta</taxon>
        <taxon>Tracheophyta</taxon>
        <taxon>Spermatophyta</taxon>
        <taxon>Magnoliopsida</taxon>
        <taxon>eudicotyledons</taxon>
        <taxon>Gunneridae</taxon>
        <taxon>Pentapetalae</taxon>
        <taxon>rosids</taxon>
        <taxon>malvids</taxon>
        <taxon>Myrtales</taxon>
        <taxon>Lythraceae</taxon>
        <taxon>Trapa</taxon>
    </lineage>
</organism>
<keyword evidence="6" id="KW-0805">Transcription regulation</keyword>
<feature type="region of interest" description="Disordered" evidence="10">
    <location>
        <begin position="1"/>
        <end position="25"/>
    </location>
</feature>
<dbReference type="GO" id="GO:0008270">
    <property type="term" value="F:zinc ion binding"/>
    <property type="evidence" value="ECO:0007669"/>
    <property type="project" value="UniProtKB-KW"/>
</dbReference>
<keyword evidence="8" id="KW-0539">Nucleus</keyword>
<proteinExistence type="predicted"/>
<dbReference type="Proteomes" id="UP001345219">
    <property type="component" value="Chromosome 21"/>
</dbReference>
<reference evidence="12 13" key="1">
    <citation type="journal article" date="2023" name="Hortic Res">
        <title>Pangenome of water caltrop reveals structural variations and asymmetric subgenome divergence after allopolyploidization.</title>
        <authorList>
            <person name="Zhang X."/>
            <person name="Chen Y."/>
            <person name="Wang L."/>
            <person name="Yuan Y."/>
            <person name="Fang M."/>
            <person name="Shi L."/>
            <person name="Lu R."/>
            <person name="Comes H.P."/>
            <person name="Ma Y."/>
            <person name="Chen Y."/>
            <person name="Huang G."/>
            <person name="Zhou Y."/>
            <person name="Zheng Z."/>
            <person name="Qiu Y."/>
        </authorList>
    </citation>
    <scope>NUCLEOTIDE SEQUENCE [LARGE SCALE GENOMIC DNA]</scope>
    <source>
        <tissue evidence="12">Roots</tissue>
    </source>
</reference>
<protein>
    <recommendedName>
        <fullName evidence="11">C2H2-type domain-containing protein</fullName>
    </recommendedName>
</protein>
<dbReference type="PANTHER" id="PTHR26374:SF378">
    <property type="entry name" value="C2H2-TYPE ZINC FINGER FAMILY PROTEIN"/>
    <property type="match status" value="1"/>
</dbReference>
<dbReference type="EMBL" id="JAXIOK010000018">
    <property type="protein sequence ID" value="KAK4750252.1"/>
    <property type="molecule type" value="Genomic_DNA"/>
</dbReference>
<keyword evidence="3" id="KW-0677">Repeat</keyword>
<keyword evidence="2" id="KW-0479">Metal-binding</keyword>
<evidence type="ECO:0000256" key="3">
    <source>
        <dbReference type="ARBA" id="ARBA00022737"/>
    </source>
</evidence>
<dbReference type="AlphaFoldDB" id="A0AAN7JMV5"/>
<evidence type="ECO:0000256" key="6">
    <source>
        <dbReference type="ARBA" id="ARBA00023015"/>
    </source>
</evidence>
<gene>
    <name evidence="12" type="ORF">SAY87_027701</name>
</gene>
<evidence type="ECO:0000256" key="4">
    <source>
        <dbReference type="ARBA" id="ARBA00022771"/>
    </source>
</evidence>
<keyword evidence="5" id="KW-0862">Zinc</keyword>
<accession>A0AAN7JMV5</accession>
<dbReference type="PROSITE" id="PS50157">
    <property type="entry name" value="ZINC_FINGER_C2H2_2"/>
    <property type="match status" value="1"/>
</dbReference>
<dbReference type="GO" id="GO:0005634">
    <property type="term" value="C:nucleus"/>
    <property type="evidence" value="ECO:0007669"/>
    <property type="project" value="UniProtKB-SubCell"/>
</dbReference>
<dbReference type="InterPro" id="IPR013087">
    <property type="entry name" value="Znf_C2H2_type"/>
</dbReference>
<sequence length="168" mass="18182">MEPPSSFVKHSNHNSNPKNLNDGGSKVPECSICGAEFTSGQALGGHMRQHRAAPVGGSRPTTALSLTPPRTFEASEGPSPASLALIHCEAKANNISIDLDLNLPAWAQDHHQVSSYQGSADHQESRELIRFSSVADKPPLQQQEDEVGYTRKTPMETVFKNENTLTIP</sequence>
<name>A0AAN7JMV5_9MYRT</name>
<comment type="subcellular location">
    <subcellularLocation>
        <location evidence="1">Nucleus</location>
    </subcellularLocation>
</comment>
<dbReference type="PROSITE" id="PS00028">
    <property type="entry name" value="ZINC_FINGER_C2H2_1"/>
    <property type="match status" value="1"/>
</dbReference>
<dbReference type="PANTHER" id="PTHR26374">
    <property type="entry name" value="ZINC FINGER PROTEIN ZAT5"/>
    <property type="match status" value="1"/>
</dbReference>
<keyword evidence="4 9" id="KW-0863">Zinc-finger</keyword>
<feature type="region of interest" description="Disordered" evidence="10">
    <location>
        <begin position="47"/>
        <end position="78"/>
    </location>
</feature>
<evidence type="ECO:0000313" key="12">
    <source>
        <dbReference type="EMBL" id="KAK4750252.1"/>
    </source>
</evidence>
<evidence type="ECO:0000256" key="9">
    <source>
        <dbReference type="PROSITE-ProRule" id="PRU00042"/>
    </source>
</evidence>
<feature type="domain" description="C2H2-type" evidence="11">
    <location>
        <begin position="28"/>
        <end position="50"/>
    </location>
</feature>
<evidence type="ECO:0000256" key="2">
    <source>
        <dbReference type="ARBA" id="ARBA00022723"/>
    </source>
</evidence>
<evidence type="ECO:0000256" key="10">
    <source>
        <dbReference type="SAM" id="MobiDB-lite"/>
    </source>
</evidence>
<keyword evidence="7" id="KW-0804">Transcription</keyword>
<evidence type="ECO:0000256" key="7">
    <source>
        <dbReference type="ARBA" id="ARBA00023163"/>
    </source>
</evidence>
<dbReference type="SUPFAM" id="SSF57667">
    <property type="entry name" value="beta-beta-alpha zinc fingers"/>
    <property type="match status" value="1"/>
</dbReference>
<keyword evidence="13" id="KW-1185">Reference proteome</keyword>
<dbReference type="Pfam" id="PF13912">
    <property type="entry name" value="zf-C2H2_6"/>
    <property type="match status" value="1"/>
</dbReference>